<sequence length="202" mass="22755">MTNTKTLTRKNIQTLSGGRTASIVEIDGEEIRLVASTRRAKTISATMLDDMIQLSVPEFISDEHIIRSARGLMSKIKNRQHHGDKAPSDQDLMDRALHLAKVWLGDQVEPSSVVWSDNQTTRWGSCTPSTKRIRISTMLRGMPQWVIDGVLVHELAHLKYPGHGKDFQDFTHRYPRMKEADAFLDGVSFAQHQIGKESPTHG</sequence>
<protein>
    <submittedName>
        <fullName evidence="2">M48 family metallopeptidase</fullName>
    </submittedName>
</protein>
<accession>A0ABN2UQ40</accession>
<dbReference type="RefSeq" id="WP_343957808.1">
    <property type="nucleotide sequence ID" value="NZ_BAAAMN010000036.1"/>
</dbReference>
<comment type="caution">
    <text evidence="2">The sequence shown here is derived from an EMBL/GenBank/DDBJ whole genome shotgun (WGS) entry which is preliminary data.</text>
</comment>
<gene>
    <name evidence="2" type="ORF">GCM10009720_18170</name>
</gene>
<evidence type="ECO:0000259" key="1">
    <source>
        <dbReference type="Pfam" id="PF01863"/>
    </source>
</evidence>
<name>A0ABN2UQ40_9MICC</name>
<dbReference type="Gene3D" id="3.30.2010.10">
    <property type="entry name" value="Metalloproteases ('zincins'), catalytic domain"/>
    <property type="match status" value="1"/>
</dbReference>
<feature type="domain" description="YgjP-like metallopeptidase" evidence="1">
    <location>
        <begin position="53"/>
        <end position="184"/>
    </location>
</feature>
<keyword evidence="3" id="KW-1185">Reference proteome</keyword>
<organism evidence="2 3">
    <name type="scientific">Yaniella flava</name>
    <dbReference type="NCBI Taxonomy" id="287930"/>
    <lineage>
        <taxon>Bacteria</taxon>
        <taxon>Bacillati</taxon>
        <taxon>Actinomycetota</taxon>
        <taxon>Actinomycetes</taxon>
        <taxon>Micrococcales</taxon>
        <taxon>Micrococcaceae</taxon>
        <taxon>Yaniella</taxon>
    </lineage>
</organism>
<dbReference type="Proteomes" id="UP001501461">
    <property type="component" value="Unassembled WGS sequence"/>
</dbReference>
<dbReference type="PANTHER" id="PTHR30399">
    <property type="entry name" value="UNCHARACTERIZED PROTEIN YGJP"/>
    <property type="match status" value="1"/>
</dbReference>
<evidence type="ECO:0000313" key="2">
    <source>
        <dbReference type="EMBL" id="GAA2038062.1"/>
    </source>
</evidence>
<evidence type="ECO:0000313" key="3">
    <source>
        <dbReference type="Proteomes" id="UP001501461"/>
    </source>
</evidence>
<dbReference type="InterPro" id="IPR053136">
    <property type="entry name" value="UTP_pyrophosphatase-like"/>
</dbReference>
<reference evidence="2 3" key="1">
    <citation type="journal article" date="2019" name="Int. J. Syst. Evol. Microbiol.">
        <title>The Global Catalogue of Microorganisms (GCM) 10K type strain sequencing project: providing services to taxonomists for standard genome sequencing and annotation.</title>
        <authorList>
            <consortium name="The Broad Institute Genomics Platform"/>
            <consortium name="The Broad Institute Genome Sequencing Center for Infectious Disease"/>
            <person name="Wu L."/>
            <person name="Ma J."/>
        </authorList>
    </citation>
    <scope>NUCLEOTIDE SEQUENCE [LARGE SCALE GENOMIC DNA]</scope>
    <source>
        <strain evidence="2 3">JCM 13595</strain>
    </source>
</reference>
<dbReference type="CDD" id="cd07344">
    <property type="entry name" value="M48_yhfN_like"/>
    <property type="match status" value="1"/>
</dbReference>
<proteinExistence type="predicted"/>
<dbReference type="EMBL" id="BAAAMN010000036">
    <property type="protein sequence ID" value="GAA2038062.1"/>
    <property type="molecule type" value="Genomic_DNA"/>
</dbReference>
<dbReference type="PANTHER" id="PTHR30399:SF1">
    <property type="entry name" value="UTP PYROPHOSPHATASE"/>
    <property type="match status" value="1"/>
</dbReference>
<dbReference type="InterPro" id="IPR002725">
    <property type="entry name" value="YgjP-like_metallopeptidase"/>
</dbReference>
<dbReference type="Pfam" id="PF01863">
    <property type="entry name" value="YgjP-like"/>
    <property type="match status" value="1"/>
</dbReference>